<name>A0A6M9PPL6_9BURK</name>
<dbReference type="KEGG" id="ptrp:DCO17_03180"/>
<reference evidence="2 3" key="1">
    <citation type="submission" date="2018-04" db="EMBL/GenBank/DDBJ databases">
        <title>Polynucleobacter sp. UH21B genome.</title>
        <authorList>
            <person name="Hahn M.W."/>
        </authorList>
    </citation>
    <scope>NUCLEOTIDE SEQUENCE [LARGE SCALE GENOMIC DNA]</scope>
    <source>
        <strain evidence="2 3">MWH-UH21B</strain>
    </source>
</reference>
<dbReference type="Pfam" id="PF08238">
    <property type="entry name" value="Sel1"/>
    <property type="match status" value="3"/>
</dbReference>
<evidence type="ECO:0000313" key="3">
    <source>
        <dbReference type="Proteomes" id="UP000503312"/>
    </source>
</evidence>
<dbReference type="PANTHER" id="PTHR11102">
    <property type="entry name" value="SEL-1-LIKE PROTEIN"/>
    <property type="match status" value="1"/>
</dbReference>
<protein>
    <recommendedName>
        <fullName evidence="4">Sel1 repeat family protein</fullName>
    </recommendedName>
</protein>
<dbReference type="SUPFAM" id="SSF81901">
    <property type="entry name" value="HCP-like"/>
    <property type="match status" value="1"/>
</dbReference>
<keyword evidence="1" id="KW-1133">Transmembrane helix</keyword>
<dbReference type="InterPro" id="IPR006597">
    <property type="entry name" value="Sel1-like"/>
</dbReference>
<sequence>MRLINWHSVIRVPFVFLLACLLIACSDYRKARSAYEAGEYTKALHIFEQLSNAGDSQAQYDLSQMYLQGIGTNKNLEKGWVWMNRAANGGNVQAMLELAVRYQKSPSLENSEQMAFMWFQKAAMAGSAAGQYNLAHLYEDGNQTPVDLVQAYVWMVLSHNSGNPMAASEAKQLKAKLSPAELDKADVMISKLKKALP</sequence>
<feature type="transmembrane region" description="Helical" evidence="1">
    <location>
        <begin position="6"/>
        <end position="25"/>
    </location>
</feature>
<evidence type="ECO:0000313" key="2">
    <source>
        <dbReference type="EMBL" id="QKM64324.1"/>
    </source>
</evidence>
<dbReference type="SMART" id="SM00671">
    <property type="entry name" value="SEL1"/>
    <property type="match status" value="3"/>
</dbReference>
<dbReference type="Proteomes" id="UP000503312">
    <property type="component" value="Chromosome"/>
</dbReference>
<dbReference type="AlphaFoldDB" id="A0A6M9PPL6"/>
<dbReference type="EMBL" id="CP028942">
    <property type="protein sequence ID" value="QKM64324.1"/>
    <property type="molecule type" value="Genomic_DNA"/>
</dbReference>
<dbReference type="RefSeq" id="WP_173955366.1">
    <property type="nucleotide sequence ID" value="NZ_CP028942.1"/>
</dbReference>
<dbReference type="PROSITE" id="PS51257">
    <property type="entry name" value="PROKAR_LIPOPROTEIN"/>
    <property type="match status" value="1"/>
</dbReference>
<dbReference type="InterPro" id="IPR011990">
    <property type="entry name" value="TPR-like_helical_dom_sf"/>
</dbReference>
<keyword evidence="1" id="KW-0472">Membrane</keyword>
<gene>
    <name evidence="2" type="ORF">DCO17_03180</name>
</gene>
<keyword evidence="3" id="KW-1185">Reference proteome</keyword>
<evidence type="ECO:0000256" key="1">
    <source>
        <dbReference type="SAM" id="Phobius"/>
    </source>
</evidence>
<proteinExistence type="predicted"/>
<dbReference type="InterPro" id="IPR050767">
    <property type="entry name" value="Sel1_AlgK"/>
</dbReference>
<dbReference type="PANTHER" id="PTHR11102:SF160">
    <property type="entry name" value="ERAD-ASSOCIATED E3 UBIQUITIN-PROTEIN LIGASE COMPONENT HRD3"/>
    <property type="match status" value="1"/>
</dbReference>
<organism evidence="2 3">
    <name type="scientific">Polynucleobacter tropicus</name>
    <dbReference type="NCBI Taxonomy" id="1743174"/>
    <lineage>
        <taxon>Bacteria</taxon>
        <taxon>Pseudomonadati</taxon>
        <taxon>Pseudomonadota</taxon>
        <taxon>Betaproteobacteria</taxon>
        <taxon>Burkholderiales</taxon>
        <taxon>Burkholderiaceae</taxon>
        <taxon>Polynucleobacter</taxon>
    </lineage>
</organism>
<evidence type="ECO:0008006" key="4">
    <source>
        <dbReference type="Google" id="ProtNLM"/>
    </source>
</evidence>
<accession>A0A6M9PPL6</accession>
<dbReference type="Gene3D" id="1.25.40.10">
    <property type="entry name" value="Tetratricopeptide repeat domain"/>
    <property type="match status" value="1"/>
</dbReference>
<keyword evidence="1" id="KW-0812">Transmembrane</keyword>